<feature type="domain" description="BTB" evidence="2">
    <location>
        <begin position="184"/>
        <end position="253"/>
    </location>
</feature>
<dbReference type="Pfam" id="PF00651">
    <property type="entry name" value="BTB"/>
    <property type="match status" value="2"/>
</dbReference>
<sequence>MEDSSDVESSLSVLEDYRVLERAGQEAVLQALARMINNRTYSDLILVCKNGVQKYGSRLWLSARCPELERHIANESTMTEAGHTAISLPGTAPAAMFIVLEYLHTGCLDTILHQLKPRTVKVISRDVLRVARQFHLHSLERKIWSMLQIGVSRMNPQVTHEHRETERKLIFEAMSRMLDTPGYSDVLIESRDGVLIPASRIWLEARCPVLGRMFTNRREFESRRSNGGVEEISINFSTEVIYIVLKYLYTGSLRGYMQLLEERKRWVMGLEGICAARYMDIPDLEKILWSILSMEVSRSVSTLEPIDIGLTVFRLSQLRGFLFGFLSDRISNPVEHNMNVQMLAADLVQIIDLVWMDTDYIKHLSRDLSREDFVYFLMKTRRGNSGGLAPYRLEEYLRPNLPIFFTIRTALTERGRNHIDY</sequence>
<dbReference type="AlphaFoldDB" id="A0ABD3GT72"/>
<evidence type="ECO:0000313" key="4">
    <source>
        <dbReference type="Proteomes" id="UP001633002"/>
    </source>
</evidence>
<accession>A0ABD3GT72</accession>
<dbReference type="PROSITE" id="PS50097">
    <property type="entry name" value="BTB"/>
    <property type="match status" value="1"/>
</dbReference>
<dbReference type="SUPFAM" id="SSF54695">
    <property type="entry name" value="POZ domain"/>
    <property type="match status" value="2"/>
</dbReference>
<evidence type="ECO:0000313" key="3">
    <source>
        <dbReference type="EMBL" id="KAL3681766.1"/>
    </source>
</evidence>
<dbReference type="Proteomes" id="UP001633002">
    <property type="component" value="Unassembled WGS sequence"/>
</dbReference>
<proteinExistence type="predicted"/>
<gene>
    <name evidence="3" type="ORF">R1sor_024722</name>
</gene>
<evidence type="ECO:0000259" key="2">
    <source>
        <dbReference type="PROSITE" id="PS50097"/>
    </source>
</evidence>
<dbReference type="EMBL" id="JBJQOH010000007">
    <property type="protein sequence ID" value="KAL3681766.1"/>
    <property type="molecule type" value="Genomic_DNA"/>
</dbReference>
<comment type="caution">
    <text evidence="3">The sequence shown here is derived from an EMBL/GenBank/DDBJ whole genome shotgun (WGS) entry which is preliminary data.</text>
</comment>
<dbReference type="PANTHER" id="PTHR21541">
    <property type="entry name" value="BTB POZ DOMAIN CONTAINING 12"/>
    <property type="match status" value="1"/>
</dbReference>
<reference evidence="3 4" key="1">
    <citation type="submission" date="2024-09" db="EMBL/GenBank/DDBJ databases">
        <title>Chromosome-scale assembly of Riccia sorocarpa.</title>
        <authorList>
            <person name="Paukszto L."/>
        </authorList>
    </citation>
    <scope>NUCLEOTIDE SEQUENCE [LARGE SCALE GENOMIC DNA]</scope>
    <source>
        <strain evidence="3">LP-2024</strain>
        <tissue evidence="3">Aerial parts of the thallus</tissue>
    </source>
</reference>
<dbReference type="InterPro" id="IPR011333">
    <property type="entry name" value="SKP1/BTB/POZ_sf"/>
</dbReference>
<dbReference type="PANTHER" id="PTHR21541:SF3">
    <property type="entry name" value="STRUCTURE-SPECIFIC ENDONUCLEASE SUBUNIT SLX4"/>
    <property type="match status" value="1"/>
</dbReference>
<dbReference type="InterPro" id="IPR000210">
    <property type="entry name" value="BTB/POZ_dom"/>
</dbReference>
<keyword evidence="4" id="KW-1185">Reference proteome</keyword>
<dbReference type="Gene3D" id="3.30.710.10">
    <property type="entry name" value="Potassium Channel Kv1.1, Chain A"/>
    <property type="match status" value="2"/>
</dbReference>
<comment type="pathway">
    <text evidence="1">Protein modification; protein ubiquitination.</text>
</comment>
<organism evidence="3 4">
    <name type="scientific">Riccia sorocarpa</name>
    <dbReference type="NCBI Taxonomy" id="122646"/>
    <lineage>
        <taxon>Eukaryota</taxon>
        <taxon>Viridiplantae</taxon>
        <taxon>Streptophyta</taxon>
        <taxon>Embryophyta</taxon>
        <taxon>Marchantiophyta</taxon>
        <taxon>Marchantiopsida</taxon>
        <taxon>Marchantiidae</taxon>
        <taxon>Marchantiales</taxon>
        <taxon>Ricciaceae</taxon>
        <taxon>Riccia</taxon>
    </lineage>
</organism>
<name>A0ABD3GT72_9MARC</name>
<evidence type="ECO:0000256" key="1">
    <source>
        <dbReference type="ARBA" id="ARBA00004906"/>
    </source>
</evidence>
<protein>
    <recommendedName>
        <fullName evidence="2">BTB domain-containing protein</fullName>
    </recommendedName>
</protein>